<name>A0A045J0I3_MYCTX</name>
<evidence type="ECO:0000313" key="4">
    <source>
        <dbReference type="EMBL" id="CLV50238.1"/>
    </source>
</evidence>
<dbReference type="EMBL" id="JAGIZI010000001">
    <property type="protein sequence ID" value="MBP0681659.1"/>
    <property type="molecule type" value="Genomic_DNA"/>
</dbReference>
<evidence type="ECO:0000313" key="13">
    <source>
        <dbReference type="Proteomes" id="UP000300237"/>
    </source>
</evidence>
<evidence type="ECO:0000313" key="12">
    <source>
        <dbReference type="Proteomes" id="UP000256381"/>
    </source>
</evidence>
<reference evidence="7 12" key="4">
    <citation type="journal article" date="2017" name="N. Engl. J. Med.">
        <title>Transmission of Extensively Drug-Resistant Tuberculosis in South Africa.</title>
        <authorList>
            <person name="Shah N.S."/>
            <person name="Auld S.C."/>
            <person name="Brust J.C."/>
            <person name="Mathema B."/>
            <person name="Ismail N."/>
            <person name="Moodley P."/>
            <person name="Mlisana K."/>
            <person name="Allana S."/>
            <person name="Campbell A."/>
            <person name="Mthiyane T."/>
            <person name="Morris N."/>
            <person name="Mpangase P."/>
            <person name="van der Meulen H."/>
            <person name="Omar S.V."/>
            <person name="Brown T.S."/>
            <person name="Narechania A."/>
            <person name="Shaskina E."/>
            <person name="Kapwata T."/>
            <person name="Kreiswirth B."/>
            <person name="Gandhi N.R."/>
        </authorList>
    </citation>
    <scope>NUCLEOTIDE SEQUENCE [LARGE SCALE GENOMIC DNA]</scope>
    <source>
        <strain evidence="7 12">32301_S10</strain>
    </source>
</reference>
<evidence type="ECO:0000313" key="8">
    <source>
        <dbReference type="EMBL" id="VCU48442.1"/>
    </source>
</evidence>
<dbReference type="Pfam" id="PF07859">
    <property type="entry name" value="Abhydrolase_3"/>
    <property type="match status" value="1"/>
</dbReference>
<dbReference type="Proteomes" id="UP000050139">
    <property type="component" value="Unassembled WGS sequence"/>
</dbReference>
<evidence type="ECO:0000313" key="6">
    <source>
        <dbReference type="EMBL" id="OMH58088.1"/>
    </source>
</evidence>
<feature type="domain" description="Alpha/beta hydrolase fold-3" evidence="2">
    <location>
        <begin position="74"/>
        <end position="271"/>
    </location>
</feature>
<dbReference type="Gene3D" id="3.40.50.1820">
    <property type="entry name" value="alpha/beta hydrolase"/>
    <property type="match status" value="1"/>
</dbReference>
<gene>
    <name evidence="6" type="primary">nlhH_1</name>
    <name evidence="3" type="synonym">lipW</name>
    <name evidence="6" type="ORF">A4S10_00236</name>
    <name evidence="8" type="ORF">DKC2_0242</name>
    <name evidence="7" type="ORF">DSJ38_03030</name>
    <name evidence="3" type="ORF">ERS027661_00974</name>
    <name evidence="4" type="ORF">ERS094118_00298</name>
    <name evidence="5" type="ORF">J8J21_00605</name>
</gene>
<evidence type="ECO:0000313" key="3">
    <source>
        <dbReference type="EMBL" id="CKR29988.1"/>
    </source>
</evidence>
<dbReference type="Proteomes" id="UP000256381">
    <property type="component" value="Unassembled WGS sequence"/>
</dbReference>
<dbReference type="InterPro" id="IPR013094">
    <property type="entry name" value="AB_hydrolase_3"/>
</dbReference>
<evidence type="ECO:0000313" key="10">
    <source>
        <dbReference type="Proteomes" id="UP000050139"/>
    </source>
</evidence>
<keyword evidence="1 6" id="KW-0378">Hydrolase</keyword>
<evidence type="ECO:0000313" key="5">
    <source>
        <dbReference type="EMBL" id="MBP0681659.1"/>
    </source>
</evidence>
<sequence length="302" mass="32217">MSGNEVHPDLRRIAVVTPRQLVGPRTLPVMRALIVVAGLRMSRTPPDIEVLTLESGVGVRLYRPAGSNEPAPALLWIHAGGYVMGTAQQDDRLCLRFSSRLGITVASVDYRLAPENPYPAALGDCYSALTWLASLPAVDPARVAIGGASAGGGLAAALALLARDRGGITPAFQLLVYPMLDDRPSIAPANPHYRLWNGRANRFGWRAYLGDADARVAVPGRRDDLGGLAPAWIGVGTHDLLHDEDLAYAERLTAAGVPCQVEVVEGAFHGFDRVAPNVGVSQRFFTSQCNSLRAALALSNRT</sequence>
<dbReference type="EMBL" id="LR027516">
    <property type="protein sequence ID" value="VCU48442.1"/>
    <property type="molecule type" value="Genomic_DNA"/>
</dbReference>
<dbReference type="OMA" id="GTHDLFH"/>
<dbReference type="EC" id="3.1.1.1" evidence="6"/>
<dbReference type="GO" id="GO:0004806">
    <property type="term" value="F:triacylglycerol lipase activity"/>
    <property type="evidence" value="ECO:0007669"/>
    <property type="project" value="UniProtKB-EC"/>
</dbReference>
<dbReference type="SUPFAM" id="SSF53474">
    <property type="entry name" value="alpha/beta-Hydrolases"/>
    <property type="match status" value="1"/>
</dbReference>
<evidence type="ECO:0000313" key="7">
    <source>
        <dbReference type="EMBL" id="REQ56195.1"/>
    </source>
</evidence>
<dbReference type="InterPro" id="IPR050300">
    <property type="entry name" value="GDXG_lipolytic_enzyme"/>
</dbReference>
<evidence type="ECO:0000259" key="2">
    <source>
        <dbReference type="Pfam" id="PF07859"/>
    </source>
</evidence>
<dbReference type="EMBL" id="CNFU01000144">
    <property type="protein sequence ID" value="CKR29988.1"/>
    <property type="molecule type" value="Genomic_DNA"/>
</dbReference>
<evidence type="ECO:0000256" key="1">
    <source>
        <dbReference type="ARBA" id="ARBA00022801"/>
    </source>
</evidence>
<evidence type="ECO:0000313" key="9">
    <source>
        <dbReference type="Proteomes" id="UP000049023"/>
    </source>
</evidence>
<reference evidence="6 11" key="5">
    <citation type="submission" date="2017-02" db="EMBL/GenBank/DDBJ databases">
        <title>Protein polymorphisms may explain contrasting epidemiological fitness of two variants of a multidrug-resistant Mycobacterium tuberculosis strain.</title>
        <authorList>
            <person name="Bigi M.M."/>
            <person name="Lopez B."/>
            <person name="Blanco F.C."/>
            <person name="Sasiain M.C."/>
            <person name="De La Barrera S."/>
            <person name="Ritacco V."/>
            <person name="Bigi F."/>
            <person name="Soria M.A."/>
        </authorList>
    </citation>
    <scope>NUCLEOTIDE SEQUENCE [LARGE SCALE GENOMIC DNA]</scope>
    <source>
        <strain evidence="6 11">6548</strain>
    </source>
</reference>
<dbReference type="Proteomes" id="UP000671119">
    <property type="component" value="Unassembled WGS sequence"/>
</dbReference>
<dbReference type="Proteomes" id="UP000300237">
    <property type="component" value="Chromosome"/>
</dbReference>
<dbReference type="EMBL" id="COPH01000002">
    <property type="protein sequence ID" value="CLV50238.1"/>
    <property type="molecule type" value="Genomic_DNA"/>
</dbReference>
<organism evidence="6 11">
    <name type="scientific">Mycobacterium tuberculosis</name>
    <dbReference type="NCBI Taxonomy" id="1773"/>
    <lineage>
        <taxon>Bacteria</taxon>
        <taxon>Bacillati</taxon>
        <taxon>Actinomycetota</taxon>
        <taxon>Actinomycetes</taxon>
        <taxon>Mycobacteriales</taxon>
        <taxon>Mycobacteriaceae</taxon>
        <taxon>Mycobacterium</taxon>
        <taxon>Mycobacterium tuberculosis complex</taxon>
    </lineage>
</organism>
<dbReference type="EC" id="3.1.1.-" evidence="3"/>
<reference evidence="4 10" key="1">
    <citation type="submission" date="2015-03" db="EMBL/GenBank/DDBJ databases">
        <authorList>
            <consortium name="Pathogen Informatics"/>
            <person name="Murphy D."/>
        </authorList>
    </citation>
    <scope>NUCLEOTIDE SEQUENCE [LARGE SCALE GENOMIC DNA]</scope>
    <source>
        <strain evidence="4 10">0268S</strain>
    </source>
</reference>
<dbReference type="PANTHER" id="PTHR48081">
    <property type="entry name" value="AB HYDROLASE SUPERFAMILY PROTEIN C4A8.06C"/>
    <property type="match status" value="1"/>
</dbReference>
<dbReference type="SMR" id="A0A045J0I3"/>
<evidence type="ECO:0000313" key="11">
    <source>
        <dbReference type="Proteomes" id="UP000189452"/>
    </source>
</evidence>
<dbReference type="EMBL" id="LWDQ01000001">
    <property type="protein sequence ID" value="OMH58088.1"/>
    <property type="molecule type" value="Genomic_DNA"/>
</dbReference>
<reference evidence="8 13" key="7">
    <citation type="submission" date="2018-08" db="EMBL/GenBank/DDBJ databases">
        <authorList>
            <person name="Fokvardsen B D."/>
            <person name="Norman A."/>
        </authorList>
    </citation>
    <scope>NUCLEOTIDE SEQUENCE [LARGE SCALE GENOMIC DNA]</scope>
    <source>
        <strain evidence="8 13">DKC2</strain>
    </source>
</reference>
<accession>A0A045J0I3</accession>
<dbReference type="GO" id="GO:0106435">
    <property type="term" value="F:carboxylesterase activity"/>
    <property type="evidence" value="ECO:0007669"/>
    <property type="project" value="UniProtKB-EC"/>
</dbReference>
<reference evidence="6 11" key="3">
    <citation type="submission" date="2016-04" db="EMBL/GenBank/DDBJ databases">
        <authorList>
            <person name="Bigi M."/>
            <person name="Bigi F."/>
            <person name="Soria M.A."/>
        </authorList>
    </citation>
    <scope>NUCLEOTIDE SEQUENCE [LARGE SCALE GENOMIC DNA]</scope>
    <source>
        <strain evidence="6 11">6548</strain>
    </source>
</reference>
<dbReference type="PANTHER" id="PTHR48081:SF8">
    <property type="entry name" value="ALPHA_BETA HYDROLASE FOLD-3 DOMAIN-CONTAINING PROTEIN-RELATED"/>
    <property type="match status" value="1"/>
</dbReference>
<protein>
    <submittedName>
        <fullName evidence="5">Alpha/beta hydrolase</fullName>
    </submittedName>
    <submittedName>
        <fullName evidence="3 6">Esterase</fullName>
        <ecNumber evidence="6">3.1.1.1</ecNumber>
        <ecNumber evidence="3">3.1.1.-</ecNumber>
        <ecNumber evidence="3">3.1.1.3</ecNumber>
    </submittedName>
    <submittedName>
        <fullName evidence="8">Esterase LipW</fullName>
    </submittedName>
</protein>
<dbReference type="RefSeq" id="WP_003900831.1">
    <property type="nucleotide sequence ID" value="NZ_AP017901.1"/>
</dbReference>
<dbReference type="AlphaFoldDB" id="A0A045J0I3"/>
<dbReference type="EMBL" id="QTBD01000040">
    <property type="protein sequence ID" value="REQ56195.1"/>
    <property type="molecule type" value="Genomic_DNA"/>
</dbReference>
<dbReference type="Proteomes" id="UP000049023">
    <property type="component" value="Unassembled WGS sequence"/>
</dbReference>
<proteinExistence type="predicted"/>
<evidence type="ECO:0000313" key="14">
    <source>
        <dbReference type="Proteomes" id="UP000671119"/>
    </source>
</evidence>
<reference evidence="3 9" key="2">
    <citation type="submission" date="2015-03" db="EMBL/GenBank/DDBJ databases">
        <authorList>
            <consortium name="Pathogen Informatics"/>
        </authorList>
    </citation>
    <scope>NUCLEOTIDE SEQUENCE [LARGE SCALE GENOMIC DNA]</scope>
    <source>
        <strain evidence="3 9">Bir 187</strain>
    </source>
</reference>
<reference evidence="5 14" key="8">
    <citation type="submission" date="2021-03" db="EMBL/GenBank/DDBJ databases">
        <title>Whole Genome Sequencing of Mycobacterium tuberculosis clinical isolates from Arunachal Pradesh, India.</title>
        <authorList>
            <person name="Singh S."/>
            <person name="Mudliar S.R."/>
            <person name="Kulsum U."/>
            <person name="Rufai S.B."/>
            <person name="Singh P.K."/>
            <person name="Umpo M."/>
            <person name="Nyori M."/>
        </authorList>
    </citation>
    <scope>NUCLEOTIDE SEQUENCE [LARGE SCALE GENOMIC DNA]</scope>
    <source>
        <strain evidence="5 14">OMICS/BPL/0142/20/SP</strain>
    </source>
</reference>
<dbReference type="InterPro" id="IPR029058">
    <property type="entry name" value="AB_hydrolase_fold"/>
</dbReference>
<dbReference type="Proteomes" id="UP000189452">
    <property type="component" value="Chromosome"/>
</dbReference>
<dbReference type="EC" id="3.1.1.3" evidence="3"/>
<reference evidence="7" key="6">
    <citation type="submission" date="2018-07" db="EMBL/GenBank/DDBJ databases">
        <authorList>
            <person name="Shah S."/>
            <person name="Brown T."/>
            <person name="Auld S."/>
            <person name="Bratton K."/>
            <person name="Narechania A."/>
            <person name="Mathema B."/>
            <person name="Gandhi N."/>
        </authorList>
    </citation>
    <scope>NUCLEOTIDE SEQUENCE</scope>
    <source>
        <strain evidence="7">32301_S10</strain>
    </source>
</reference>